<evidence type="ECO:0000313" key="2">
    <source>
        <dbReference type="EMBL" id="MBZ2387778.1"/>
    </source>
</evidence>
<dbReference type="RefSeq" id="WP_223420636.1">
    <property type="nucleotide sequence ID" value="NZ_JAIPME010000002.1"/>
</dbReference>
<organism evidence="2 3">
    <name type="scientific">Anaerococcus murdochii</name>
    <dbReference type="NCBI Taxonomy" id="411577"/>
    <lineage>
        <taxon>Bacteria</taxon>
        <taxon>Bacillati</taxon>
        <taxon>Bacillota</taxon>
        <taxon>Tissierellia</taxon>
        <taxon>Tissierellales</taxon>
        <taxon>Peptoniphilaceae</taxon>
        <taxon>Anaerococcus</taxon>
    </lineage>
</organism>
<reference evidence="2 3" key="1">
    <citation type="submission" date="2021-08" db="EMBL/GenBank/DDBJ databases">
        <title>FDA dAtabase for Regulatory Grade micrObial Sequences (FDA-ARGOS): Supporting development and validation of Infectious Disease Dx tests.</title>
        <authorList>
            <person name="Sproer C."/>
            <person name="Gronow S."/>
            <person name="Severitt S."/>
            <person name="Schroder I."/>
            <person name="Tallon L."/>
            <person name="Sadzewicz L."/>
            <person name="Zhao X."/>
            <person name="Boylan J."/>
            <person name="Ott S."/>
            <person name="Bowen H."/>
            <person name="Vavikolanu K."/>
            <person name="Hazen T."/>
            <person name="Aluvathingal J."/>
            <person name="Nadendla S."/>
            <person name="Lowell S."/>
            <person name="Myers T."/>
            <person name="Yan Y."/>
            <person name="Sichtig H."/>
        </authorList>
    </citation>
    <scope>NUCLEOTIDE SEQUENCE [LARGE SCALE GENOMIC DNA]</scope>
    <source>
        <strain evidence="2 3">FDAARGOS_1460</strain>
    </source>
</reference>
<dbReference type="NCBIfam" id="TIGR02675">
    <property type="entry name" value="tape_meas_nterm"/>
    <property type="match status" value="1"/>
</dbReference>
<dbReference type="InterPro" id="IPR013491">
    <property type="entry name" value="Tape_meas_N"/>
</dbReference>
<protein>
    <submittedName>
        <fullName evidence="2">Tape measure protein</fullName>
    </submittedName>
</protein>
<proteinExistence type="predicted"/>
<gene>
    <name evidence="2" type="ORF">K8P03_10890</name>
</gene>
<dbReference type="EMBL" id="JAIPME010000002">
    <property type="protein sequence ID" value="MBZ2387778.1"/>
    <property type="molecule type" value="Genomic_DNA"/>
</dbReference>
<comment type="caution">
    <text evidence="2">The sequence shown here is derived from an EMBL/GenBank/DDBJ whole genome shotgun (WGS) entry which is preliminary data.</text>
</comment>
<feature type="domain" description="Tape measure protein N-terminal" evidence="1">
    <location>
        <begin position="242"/>
        <end position="418"/>
    </location>
</feature>
<accession>A0ABS7T1Z4</accession>
<dbReference type="Pfam" id="PF20155">
    <property type="entry name" value="TMP_3"/>
    <property type="match status" value="1"/>
</dbReference>
<name>A0ABS7T1Z4_9FIRM</name>
<evidence type="ECO:0000259" key="1">
    <source>
        <dbReference type="Pfam" id="PF20155"/>
    </source>
</evidence>
<evidence type="ECO:0000313" key="3">
    <source>
        <dbReference type="Proteomes" id="UP000734271"/>
    </source>
</evidence>
<sequence>MAIIEKVTLVDDYSAKAKKIEASTSAMASAMDAIRGNASKMGSALKSAFSRKYSVDIKDTGVANVNNRIKSLQSTLNGLNRPYDITITAKMGAMDKIKSNMSSIKSKASEMKSSFRNFKLDYSTFKRAKKEAKDMEKALRNLTGRKHKIDIGMENPIKTAFKGGFSKMFGGLKAGFSKIGGLFSKLNPFKAFGKGGGGGGGESPSIMKSIIGGNLITGAITRGLGAVTSLAGSTIGAGMTRLENIQAAKARLRGQTNADGSRKFDDAAIKNISKSAMNAVTGTAYGFGDAMSTASSAIAAGVKEKDLGGYLKGVANISAATGSDFNSIGAIMNKIQTTGRLQGDELMQLSDRGLPMLEKIAEMKGVDQNTARDMISKGQISSQDAFKAATMAAGNSASEMNKTWDAAKMNFGSALSKLGAGLLGGSEGDEGGIFVAMTPALLKVNKVLNGLIPTFQKVGDSVKTFVTGGFKMAKEGFGRIKDKLGEAFGPIKEKLASAFDALKEAFAPVVEAFSGLFDGGMGESFDLLGGVIDLVAGAFGVLADVIVALNPVWEVLSSFITNIVLPAFTSVASFITDTVVPKFSELAEMVGGWVKEAFQLIGDAVNIAKAAFDTIKGAIDTAVDAFFSIPSKIASALGGLGGAIKGAIGGIFGGKKKNATGTSYFPGGLTQINEQGQEMMKLPMGTKIYPAGATRKAIEKEARSVSPAPQPSNPGQIVINVNGANMTNGEVGRVISNELKRLGVVV</sequence>
<keyword evidence="3" id="KW-1185">Reference proteome</keyword>
<dbReference type="Proteomes" id="UP000734271">
    <property type="component" value="Unassembled WGS sequence"/>
</dbReference>